<protein>
    <submittedName>
        <fullName evidence="13">SusC/RagA family TonB-linked outer membrane protein</fullName>
    </submittedName>
</protein>
<dbReference type="Gene3D" id="2.60.40.1120">
    <property type="entry name" value="Carboxypeptidase-like, regulatory domain"/>
    <property type="match status" value="1"/>
</dbReference>
<dbReference type="GeneID" id="69982241"/>
<evidence type="ECO:0000256" key="8">
    <source>
        <dbReference type="ARBA" id="ARBA00023136"/>
    </source>
</evidence>
<keyword evidence="2 10" id="KW-0813">Transport</keyword>
<dbReference type="Pfam" id="PF00593">
    <property type="entry name" value="TonB_dep_Rec_b-barrel"/>
    <property type="match status" value="1"/>
</dbReference>
<evidence type="ECO:0000256" key="3">
    <source>
        <dbReference type="ARBA" id="ARBA00022452"/>
    </source>
</evidence>
<dbReference type="STRING" id="927665.HMPREF1535_01004"/>
<evidence type="ECO:0000256" key="6">
    <source>
        <dbReference type="ARBA" id="ARBA00023004"/>
    </source>
</evidence>
<feature type="domain" description="Secretin/TonB short N-terminal" evidence="12">
    <location>
        <begin position="72"/>
        <end position="122"/>
    </location>
</feature>
<dbReference type="PROSITE" id="PS52016">
    <property type="entry name" value="TONB_DEPENDENT_REC_3"/>
    <property type="match status" value="1"/>
</dbReference>
<dbReference type="Gene3D" id="2.170.130.10">
    <property type="entry name" value="TonB-dependent receptor, plug domain"/>
    <property type="match status" value="1"/>
</dbReference>
<dbReference type="SUPFAM" id="SSF49464">
    <property type="entry name" value="Carboxypeptidase regulatory domain-like"/>
    <property type="match status" value="1"/>
</dbReference>
<dbReference type="GO" id="GO:0009279">
    <property type="term" value="C:cell outer membrane"/>
    <property type="evidence" value="ECO:0007669"/>
    <property type="project" value="UniProtKB-SubCell"/>
</dbReference>
<dbReference type="Proteomes" id="UP000033047">
    <property type="component" value="Unassembled WGS sequence"/>
</dbReference>
<evidence type="ECO:0000313" key="13">
    <source>
        <dbReference type="EMBL" id="KKB58183.1"/>
    </source>
</evidence>
<dbReference type="Gene3D" id="3.55.50.30">
    <property type="match status" value="1"/>
</dbReference>
<evidence type="ECO:0000256" key="5">
    <source>
        <dbReference type="ARBA" id="ARBA00022692"/>
    </source>
</evidence>
<evidence type="ECO:0000256" key="4">
    <source>
        <dbReference type="ARBA" id="ARBA00022496"/>
    </source>
</evidence>
<proteinExistence type="inferred from homology"/>
<dbReference type="InterPro" id="IPR037066">
    <property type="entry name" value="Plug_dom_sf"/>
</dbReference>
<dbReference type="InterPro" id="IPR036942">
    <property type="entry name" value="Beta-barrel_TonB_sf"/>
</dbReference>
<dbReference type="NCBIfam" id="TIGR04056">
    <property type="entry name" value="OMP_RagA_SusC"/>
    <property type="match status" value="1"/>
</dbReference>
<dbReference type="FunFam" id="2.60.40.1120:FF:000003">
    <property type="entry name" value="Outer membrane protein Omp121"/>
    <property type="match status" value="1"/>
</dbReference>
<evidence type="ECO:0000259" key="12">
    <source>
        <dbReference type="SMART" id="SM00965"/>
    </source>
</evidence>
<dbReference type="InterPro" id="IPR000531">
    <property type="entry name" value="Beta-barrel_TonB"/>
</dbReference>
<dbReference type="Pfam" id="PF07660">
    <property type="entry name" value="STN"/>
    <property type="match status" value="1"/>
</dbReference>
<evidence type="ECO:0000256" key="2">
    <source>
        <dbReference type="ARBA" id="ARBA00022448"/>
    </source>
</evidence>
<dbReference type="FunFam" id="2.170.130.10:FF:000009">
    <property type="entry name" value="SusC/RagA family TonB-linked outer membrane protein"/>
    <property type="match status" value="1"/>
</dbReference>
<dbReference type="PATRIC" id="fig|927665.4.peg.1026"/>
<dbReference type="SMART" id="SM00965">
    <property type="entry name" value="STN"/>
    <property type="match status" value="1"/>
</dbReference>
<accession>A0A0F5JK85</accession>
<reference evidence="13 14" key="1">
    <citation type="submission" date="2013-04" db="EMBL/GenBank/DDBJ databases">
        <title>The Genome Sequence of Parabacteroides goldsteinii DSM 19448.</title>
        <authorList>
            <consortium name="The Broad Institute Genomics Platform"/>
            <person name="Earl A."/>
            <person name="Ward D."/>
            <person name="Feldgarden M."/>
            <person name="Gevers D."/>
            <person name="Martens E."/>
            <person name="Sakamoto M."/>
            <person name="Benno Y."/>
            <person name="Song Y."/>
            <person name="Liu C."/>
            <person name="Lee J."/>
            <person name="Bolanos M."/>
            <person name="Vaisanen M.L."/>
            <person name="Finegold S.M."/>
            <person name="Walker B."/>
            <person name="Young S."/>
            <person name="Zeng Q."/>
            <person name="Gargeya S."/>
            <person name="Fitzgerald M."/>
            <person name="Haas B."/>
            <person name="Abouelleil A."/>
            <person name="Allen A.W."/>
            <person name="Alvarado L."/>
            <person name="Arachchi H.M."/>
            <person name="Berlin A.M."/>
            <person name="Chapman S.B."/>
            <person name="Gainer-Dewar J."/>
            <person name="Goldberg J."/>
            <person name="Griggs A."/>
            <person name="Gujja S."/>
            <person name="Hansen M."/>
            <person name="Howarth C."/>
            <person name="Imamovic A."/>
            <person name="Ireland A."/>
            <person name="Larimer J."/>
            <person name="McCowan C."/>
            <person name="Murphy C."/>
            <person name="Pearson M."/>
            <person name="Poon T.W."/>
            <person name="Priest M."/>
            <person name="Roberts A."/>
            <person name="Saif S."/>
            <person name="Shea T."/>
            <person name="Sisk P."/>
            <person name="Sykes S."/>
            <person name="Wortman J."/>
            <person name="Nusbaum C."/>
            <person name="Birren B."/>
        </authorList>
    </citation>
    <scope>NUCLEOTIDE SEQUENCE [LARGE SCALE GENOMIC DNA]</scope>
    <source>
        <strain evidence="13 14">DSM 19448</strain>
    </source>
</reference>
<dbReference type="Pfam" id="PF07715">
    <property type="entry name" value="Plug"/>
    <property type="match status" value="1"/>
</dbReference>
<dbReference type="InterPro" id="IPR039426">
    <property type="entry name" value="TonB-dep_rcpt-like"/>
</dbReference>
<dbReference type="InterPro" id="IPR023997">
    <property type="entry name" value="TonB-dep_OMP_SusC/RagA_CS"/>
</dbReference>
<dbReference type="AlphaFoldDB" id="A0A0F5JK85"/>
<dbReference type="Pfam" id="PF13715">
    <property type="entry name" value="CarbopepD_reg_2"/>
    <property type="match status" value="1"/>
</dbReference>
<keyword evidence="4" id="KW-0406">Ion transport</keyword>
<evidence type="ECO:0000256" key="9">
    <source>
        <dbReference type="ARBA" id="ARBA00023237"/>
    </source>
</evidence>
<dbReference type="InterPro" id="IPR008969">
    <property type="entry name" value="CarboxyPept-like_regulatory"/>
</dbReference>
<evidence type="ECO:0000256" key="1">
    <source>
        <dbReference type="ARBA" id="ARBA00004571"/>
    </source>
</evidence>
<sequence>MKKNSLSGRYYPKSPKLKQIFRIMRITTFLLLVCVFCSFAENTHSQNARVSISKRNAQLDEVLGEIEKQTDYLFIYNNQVDVNRKVSVKVKNEPVSAVLRNILKDSEIDFDMEGTHIVLTKVTGKTDAEIQQQVRKIDGTILDSNGEPVIGANVIIKGTTNGTVTDINGEFSIEAQSGSVLEVSYIGYLTKEITITNQNTLRVILVEDTKTLDEVVVIGYGTQKKADLTGSVANISTEKLSTQSNVNIGQALQGKIAGVDIVSQGGAPGQSSRIMVRGIGTLNNASPLYIVDGMYMSSMDHLNPNDIESIDVLKDASSAAIYGSRAANGVIIVTTKSGSNTEGKPIIDASVNVGVQTPSKYLDMLGAEDWARLTTVSRQAIGASPLEMATDMKESNDWQDEMMGPALMQNYNLTVRGGTKYFTYYTGLGYVNQDGTIKGTNYQRYNAQFKSEYKRGWFTFGNNVVFSSQQNNPLYGFARGGYLGIILQSIPTLQKYDPTNEKGGYGKVYGDATDIPNPLGILDENLTRRTWNAYNAYINLYAEVKLPLGFKYRLNATPDLSFERNTSYENIYDFGLRNNAVSNMTEYRYQKNNFLIENLLTFDQTFGKHKISALLGYSYQNYHTRYILASGKGLPEGITEVGAATQDRMNDTWSKESALTSIISRVFYSYDNRYLITATYRRDGSSKFAKENRYGHFPSVSVGWNIAEEHFMEQSKSWMDQLKLRAGYGILGNQEIDDYMYTSVITSNINYPDGNGGLISGAFPKDFANPAIKWEETEMTNIGVDMAFMNSRLMITGDWYRKNTKDILLTVPIPISTGGANDPVRNAGKIKNTGVEWTVGWNDAPSKDFSYGITWTGNAMKNEVVEMGDANQVIEGGKNRTNVATTRTLAGYPIGGFWLIPTEGLFQNQAEIDAYVKDGNLIQPNAKPGDIRFKDSNGDGKITDDDRVYCGSPFPTLTMGLNLNASYKGFDLLLGMQGVFGNKVYNGTRLELEGVNKGTNFLASTLDYWTPDNPGASHPRLVWDDPNQNTRPQSDRFLENGSFFRLRNVQLGYTFPNRWFQDKIQKLRVYVNAENLFTITGYSGYTPDINNADNATSRGFDNFVYPTNRVFMLGLNLTF</sequence>
<comment type="similarity">
    <text evidence="10 11">Belongs to the TonB-dependent receptor family.</text>
</comment>
<keyword evidence="7 11" id="KW-0798">TonB box</keyword>
<evidence type="ECO:0000313" key="14">
    <source>
        <dbReference type="Proteomes" id="UP000033047"/>
    </source>
</evidence>
<dbReference type="Gene3D" id="2.40.170.20">
    <property type="entry name" value="TonB-dependent receptor, beta-barrel domain"/>
    <property type="match status" value="1"/>
</dbReference>
<organism evidence="13 14">
    <name type="scientific">Parabacteroides goldsteinii DSM 19448 = WAL 12034</name>
    <dbReference type="NCBI Taxonomy" id="927665"/>
    <lineage>
        <taxon>Bacteria</taxon>
        <taxon>Pseudomonadati</taxon>
        <taxon>Bacteroidota</taxon>
        <taxon>Bacteroidia</taxon>
        <taxon>Bacteroidales</taxon>
        <taxon>Tannerellaceae</taxon>
        <taxon>Parabacteroides</taxon>
    </lineage>
</organism>
<comment type="subcellular location">
    <subcellularLocation>
        <location evidence="1 10">Cell outer membrane</location>
        <topology evidence="1 10">Multi-pass membrane protein</topology>
    </subcellularLocation>
</comment>
<keyword evidence="9 10" id="KW-0998">Cell outer membrane</keyword>
<evidence type="ECO:0000256" key="10">
    <source>
        <dbReference type="PROSITE-ProRule" id="PRU01360"/>
    </source>
</evidence>
<dbReference type="EMBL" id="AQHV01000006">
    <property type="protein sequence ID" value="KKB58183.1"/>
    <property type="molecule type" value="Genomic_DNA"/>
</dbReference>
<dbReference type="InterPro" id="IPR011662">
    <property type="entry name" value="Secretin/TonB_short_N"/>
</dbReference>
<dbReference type="GO" id="GO:0006826">
    <property type="term" value="P:iron ion transport"/>
    <property type="evidence" value="ECO:0007669"/>
    <property type="project" value="UniProtKB-KW"/>
</dbReference>
<keyword evidence="3 10" id="KW-1134">Transmembrane beta strand</keyword>
<dbReference type="InterPro" id="IPR023996">
    <property type="entry name" value="TonB-dep_OMP_SusC/RagA"/>
</dbReference>
<evidence type="ECO:0000256" key="11">
    <source>
        <dbReference type="RuleBase" id="RU003357"/>
    </source>
</evidence>
<dbReference type="HOGENOM" id="CLU_004317_0_2_10"/>
<dbReference type="InterPro" id="IPR012910">
    <property type="entry name" value="Plug_dom"/>
</dbReference>
<evidence type="ECO:0000256" key="7">
    <source>
        <dbReference type="ARBA" id="ARBA00023077"/>
    </source>
</evidence>
<dbReference type="NCBIfam" id="TIGR04057">
    <property type="entry name" value="SusC_RagA_signa"/>
    <property type="match status" value="1"/>
</dbReference>
<keyword evidence="6" id="KW-0408">Iron</keyword>
<comment type="caution">
    <text evidence="13">The sequence shown here is derived from an EMBL/GenBank/DDBJ whole genome shotgun (WGS) entry which is preliminary data.</text>
</comment>
<keyword evidence="8 10" id="KW-0472">Membrane</keyword>
<dbReference type="RefSeq" id="WP_007655235.1">
    <property type="nucleotide sequence ID" value="NZ_KQ033912.1"/>
</dbReference>
<dbReference type="SUPFAM" id="SSF56935">
    <property type="entry name" value="Porins"/>
    <property type="match status" value="1"/>
</dbReference>
<keyword evidence="4" id="KW-0410">Iron transport</keyword>
<name>A0A0F5JK85_9BACT</name>
<keyword evidence="5 10" id="KW-0812">Transmembrane</keyword>
<gene>
    <name evidence="13" type="ORF">HMPREF1535_01004</name>
</gene>